<feature type="compositionally biased region" description="Basic residues" evidence="3">
    <location>
        <begin position="39"/>
        <end position="59"/>
    </location>
</feature>
<evidence type="ECO:0000256" key="2">
    <source>
        <dbReference type="PROSITE-ProRule" id="PRU00708"/>
    </source>
</evidence>
<feature type="repeat" description="PPR" evidence="2">
    <location>
        <begin position="403"/>
        <end position="437"/>
    </location>
</feature>
<feature type="region of interest" description="Disordered" evidence="3">
    <location>
        <begin position="1"/>
        <end position="71"/>
    </location>
</feature>
<protein>
    <submittedName>
        <fullName evidence="4">Pentatricopeptide repeat-containing protein</fullName>
    </submittedName>
</protein>
<dbReference type="InParanoid" id="A0A2R6RKZ9"/>
<dbReference type="PANTHER" id="PTHR46935:SF2">
    <property type="entry name" value="PENTACOTRIPEPTIDE-REPEAT REGION OF PRORP DOMAIN-CONTAINING PROTEIN"/>
    <property type="match status" value="1"/>
</dbReference>
<dbReference type="STRING" id="1590841.A0A2R6RKZ9"/>
<dbReference type="Pfam" id="PF01535">
    <property type="entry name" value="PPR"/>
    <property type="match status" value="3"/>
</dbReference>
<dbReference type="InterPro" id="IPR011990">
    <property type="entry name" value="TPR-like_helical_dom_sf"/>
</dbReference>
<dbReference type="EMBL" id="NKQK01000005">
    <property type="protein sequence ID" value="PSS30689.1"/>
    <property type="molecule type" value="Genomic_DNA"/>
</dbReference>
<dbReference type="GO" id="GO:0042793">
    <property type="term" value="P:plastid transcription"/>
    <property type="evidence" value="ECO:0007669"/>
    <property type="project" value="EnsemblPlants"/>
</dbReference>
<dbReference type="Proteomes" id="UP000241394">
    <property type="component" value="Chromosome LG5"/>
</dbReference>
<dbReference type="Pfam" id="PF13812">
    <property type="entry name" value="PPR_3"/>
    <property type="match status" value="1"/>
</dbReference>
<feature type="repeat" description="PPR" evidence="2">
    <location>
        <begin position="368"/>
        <end position="402"/>
    </location>
</feature>
<dbReference type="Gramene" id="PSS30689">
    <property type="protein sequence ID" value="PSS30689"/>
    <property type="gene ID" value="CEY00_Acc05974"/>
</dbReference>
<dbReference type="OMA" id="WKFSRLM"/>
<keyword evidence="1" id="KW-0677">Repeat</keyword>
<dbReference type="GO" id="GO:0009507">
    <property type="term" value="C:chloroplast"/>
    <property type="evidence" value="ECO:0007669"/>
    <property type="project" value="EnsemblPlants"/>
</dbReference>
<reference evidence="5" key="2">
    <citation type="journal article" date="2018" name="BMC Genomics">
        <title>A manually annotated Actinidia chinensis var. chinensis (kiwifruit) genome highlights the challenges associated with draft genomes and gene prediction in plants.</title>
        <authorList>
            <person name="Pilkington S.M."/>
            <person name="Crowhurst R."/>
            <person name="Hilario E."/>
            <person name="Nardozza S."/>
            <person name="Fraser L."/>
            <person name="Peng Y."/>
            <person name="Gunaseelan K."/>
            <person name="Simpson R."/>
            <person name="Tahir J."/>
            <person name="Deroles S.C."/>
            <person name="Templeton K."/>
            <person name="Luo Z."/>
            <person name="Davy M."/>
            <person name="Cheng C."/>
            <person name="McNeilage M."/>
            <person name="Scaglione D."/>
            <person name="Liu Y."/>
            <person name="Zhang Q."/>
            <person name="Datson P."/>
            <person name="De Silva N."/>
            <person name="Gardiner S.E."/>
            <person name="Bassett H."/>
            <person name="Chagne D."/>
            <person name="McCallum J."/>
            <person name="Dzierzon H."/>
            <person name="Deng C."/>
            <person name="Wang Y.Y."/>
            <person name="Barron L."/>
            <person name="Manako K."/>
            <person name="Bowen J."/>
            <person name="Foster T.M."/>
            <person name="Erridge Z.A."/>
            <person name="Tiffin H."/>
            <person name="Waite C.N."/>
            <person name="Davies K.M."/>
            <person name="Grierson E.P."/>
            <person name="Laing W.A."/>
            <person name="Kirk R."/>
            <person name="Chen X."/>
            <person name="Wood M."/>
            <person name="Montefiori M."/>
            <person name="Brummell D.A."/>
            <person name="Schwinn K.E."/>
            <person name="Catanach A."/>
            <person name="Fullerton C."/>
            <person name="Li D."/>
            <person name="Meiyalaghan S."/>
            <person name="Nieuwenhuizen N."/>
            <person name="Read N."/>
            <person name="Prakash R."/>
            <person name="Hunter D."/>
            <person name="Zhang H."/>
            <person name="McKenzie M."/>
            <person name="Knabel M."/>
            <person name="Harris A."/>
            <person name="Allan A.C."/>
            <person name="Gleave A."/>
            <person name="Chen A."/>
            <person name="Janssen B.J."/>
            <person name="Plunkett B."/>
            <person name="Ampomah-Dwamena C."/>
            <person name="Voogd C."/>
            <person name="Leif D."/>
            <person name="Lafferty D."/>
            <person name="Souleyre E.J.F."/>
            <person name="Varkonyi-Gasic E."/>
            <person name="Gambi F."/>
            <person name="Hanley J."/>
            <person name="Yao J.L."/>
            <person name="Cheung J."/>
            <person name="David K.M."/>
            <person name="Warren B."/>
            <person name="Marsh K."/>
            <person name="Snowden K.C."/>
            <person name="Lin-Wang K."/>
            <person name="Brian L."/>
            <person name="Martinez-Sanchez M."/>
            <person name="Wang M."/>
            <person name="Ileperuma N."/>
            <person name="Macnee N."/>
            <person name="Campin R."/>
            <person name="McAtee P."/>
            <person name="Drummond R.S.M."/>
            <person name="Espley R.V."/>
            <person name="Ireland H.S."/>
            <person name="Wu R."/>
            <person name="Atkinson R.G."/>
            <person name="Karunairetnam S."/>
            <person name="Bulley S."/>
            <person name="Chunkath S."/>
            <person name="Hanley Z."/>
            <person name="Storey R."/>
            <person name="Thrimawithana A.H."/>
            <person name="Thomson S."/>
            <person name="David C."/>
            <person name="Testolin R."/>
            <person name="Huang H."/>
            <person name="Hellens R.P."/>
            <person name="Schaffer R.J."/>
        </authorList>
    </citation>
    <scope>NUCLEOTIDE SEQUENCE [LARGE SCALE GENOMIC DNA]</scope>
    <source>
        <strain evidence="5">cv. Red5</strain>
    </source>
</reference>
<sequence length="869" mass="98958">MEASALPPRLPPPPPDPTTDKIKQNLLNKGVYPTPKIIHNLRKKHLQKSLRKSSRRRASHPPPLTASQKKALDDEAHFQALKFEYKNFTHAIDAKASMVGKPWERLERHKLRDFSSSSKEYGGEKLRSEHLRELSEFLERDCDKFRWLLEDDIEMEEGWLERENRNWAPRKRDEVEAIQFLVDKLSGADLSVKDWKFSRMMKKSELQFTEGQLLRIVEGLGERGQWRQALSVVEWVYSSKEHRHYKSRFVYTKLLAVLGKGRRPREALQIFDLMREDCQIYPDMAAYHSVAVTLGQAGFLKELLNVVECMREKPVKRMKNMRRKNWDPCLQPDVVVFNAVLNALVPAHQWKGVSWVFEQLRKNGLRPNGATYGLAMEVMLRSGKFDLVHEFFRKMRRSGEAPKALTYKVLVRAFWEEGKVDEAVQAVRDMERRGVFGTACVYYELACCLCNNGRWQEALLEVEKLKKLPRSKPLEVTFTGMIMSSMNGGHVHGCISIFQHIKDRYAIDIGIINAMLKVYGMNDMFSKAKELFEETKRVKSDSNQSLDGFGSSLTPDAYTYSTMLEASAGALQWEYFEYVYREMALSGYPLDQRKHAFLLVKASRAGKSYLLEHAFDTMLEAGDIPDLSVFTELLCQAIIQRDYERVATIVNTMAHAPFQVSEKQWTDLFESNGDRISRESLDELLETLSNSQLPTEATVSNLSRSLLCFCRSNNGGDIPTSVAVGDSSVDLSASAGNNVQLRRDESANDNTHDIHGVGSGNGRVDDADSEMFRFTNYDSDGDDDSLFKSFEGLALGVTSDESADDCDNEFPNHTEYGNLDIEDVELDVLNGIVGDSHESNLPSADEILESWKQSRERDGIFLPFQSGGK</sequence>
<keyword evidence="5" id="KW-1185">Reference proteome</keyword>
<dbReference type="NCBIfam" id="TIGR00756">
    <property type="entry name" value="PPR"/>
    <property type="match status" value="1"/>
</dbReference>
<evidence type="ECO:0000256" key="1">
    <source>
        <dbReference type="ARBA" id="ARBA00022737"/>
    </source>
</evidence>
<accession>A0A2R6RKZ9</accession>
<dbReference type="Gene3D" id="1.25.40.10">
    <property type="entry name" value="Tetratricopeptide repeat domain"/>
    <property type="match status" value="3"/>
</dbReference>
<dbReference type="InterPro" id="IPR002885">
    <property type="entry name" value="PPR_rpt"/>
</dbReference>
<dbReference type="OrthoDB" id="1904535at2759"/>
<feature type="repeat" description="PPR" evidence="2">
    <location>
        <begin position="333"/>
        <end position="367"/>
    </location>
</feature>
<dbReference type="PANTHER" id="PTHR46935">
    <property type="entry name" value="OS01G0674700 PROTEIN"/>
    <property type="match status" value="1"/>
</dbReference>
<evidence type="ECO:0000313" key="5">
    <source>
        <dbReference type="Proteomes" id="UP000241394"/>
    </source>
</evidence>
<dbReference type="PROSITE" id="PS51375">
    <property type="entry name" value="PPR"/>
    <property type="match status" value="3"/>
</dbReference>
<organism evidence="4 5">
    <name type="scientific">Actinidia chinensis var. chinensis</name>
    <name type="common">Chinese soft-hair kiwi</name>
    <dbReference type="NCBI Taxonomy" id="1590841"/>
    <lineage>
        <taxon>Eukaryota</taxon>
        <taxon>Viridiplantae</taxon>
        <taxon>Streptophyta</taxon>
        <taxon>Embryophyta</taxon>
        <taxon>Tracheophyta</taxon>
        <taxon>Spermatophyta</taxon>
        <taxon>Magnoliopsida</taxon>
        <taxon>eudicotyledons</taxon>
        <taxon>Gunneridae</taxon>
        <taxon>Pentapetalae</taxon>
        <taxon>asterids</taxon>
        <taxon>Ericales</taxon>
        <taxon>Actinidiaceae</taxon>
        <taxon>Actinidia</taxon>
    </lineage>
</organism>
<evidence type="ECO:0000313" key="4">
    <source>
        <dbReference type="EMBL" id="PSS30689.1"/>
    </source>
</evidence>
<evidence type="ECO:0000256" key="3">
    <source>
        <dbReference type="SAM" id="MobiDB-lite"/>
    </source>
</evidence>
<gene>
    <name evidence="4" type="ORF">CEY00_Acc05974</name>
</gene>
<dbReference type="InterPro" id="IPR044645">
    <property type="entry name" value="DG1/EMB2279-like"/>
</dbReference>
<feature type="compositionally biased region" description="Pro residues" evidence="3">
    <location>
        <begin position="8"/>
        <end position="17"/>
    </location>
</feature>
<dbReference type="GO" id="GO:0009658">
    <property type="term" value="P:chloroplast organization"/>
    <property type="evidence" value="ECO:0007669"/>
    <property type="project" value="EnsemblPlants"/>
</dbReference>
<dbReference type="FunCoup" id="A0A2R6RKZ9">
    <property type="interactions" value="2519"/>
</dbReference>
<name>A0A2R6RKZ9_ACTCC</name>
<proteinExistence type="predicted"/>
<reference evidence="4 5" key="1">
    <citation type="submission" date="2017-07" db="EMBL/GenBank/DDBJ databases">
        <title>An improved, manually edited Actinidia chinensis var. chinensis (kiwifruit) genome highlights the challenges associated with draft genomes and gene prediction in plants.</title>
        <authorList>
            <person name="Pilkington S."/>
            <person name="Crowhurst R."/>
            <person name="Hilario E."/>
            <person name="Nardozza S."/>
            <person name="Fraser L."/>
            <person name="Peng Y."/>
            <person name="Gunaseelan K."/>
            <person name="Simpson R."/>
            <person name="Tahir J."/>
            <person name="Deroles S."/>
            <person name="Templeton K."/>
            <person name="Luo Z."/>
            <person name="Davy M."/>
            <person name="Cheng C."/>
            <person name="Mcneilage M."/>
            <person name="Scaglione D."/>
            <person name="Liu Y."/>
            <person name="Zhang Q."/>
            <person name="Datson P."/>
            <person name="De Silva N."/>
            <person name="Gardiner S."/>
            <person name="Bassett H."/>
            <person name="Chagne D."/>
            <person name="Mccallum J."/>
            <person name="Dzierzon H."/>
            <person name="Deng C."/>
            <person name="Wang Y.-Y."/>
            <person name="Barron N."/>
            <person name="Manako K."/>
            <person name="Bowen J."/>
            <person name="Foster T."/>
            <person name="Erridge Z."/>
            <person name="Tiffin H."/>
            <person name="Waite C."/>
            <person name="Davies K."/>
            <person name="Grierson E."/>
            <person name="Laing W."/>
            <person name="Kirk R."/>
            <person name="Chen X."/>
            <person name="Wood M."/>
            <person name="Montefiori M."/>
            <person name="Brummell D."/>
            <person name="Schwinn K."/>
            <person name="Catanach A."/>
            <person name="Fullerton C."/>
            <person name="Li D."/>
            <person name="Meiyalaghan S."/>
            <person name="Nieuwenhuizen N."/>
            <person name="Read N."/>
            <person name="Prakash R."/>
            <person name="Hunter D."/>
            <person name="Zhang H."/>
            <person name="Mckenzie M."/>
            <person name="Knabel M."/>
            <person name="Harris A."/>
            <person name="Allan A."/>
            <person name="Chen A."/>
            <person name="Janssen B."/>
            <person name="Plunkett B."/>
            <person name="Dwamena C."/>
            <person name="Voogd C."/>
            <person name="Leif D."/>
            <person name="Lafferty D."/>
            <person name="Souleyre E."/>
            <person name="Varkonyi-Gasic E."/>
            <person name="Gambi F."/>
            <person name="Hanley J."/>
            <person name="Yao J.-L."/>
            <person name="Cheung J."/>
            <person name="David K."/>
            <person name="Warren B."/>
            <person name="Marsh K."/>
            <person name="Snowden K."/>
            <person name="Lin-Wang K."/>
            <person name="Brian L."/>
            <person name="Martinez-Sanchez M."/>
            <person name="Wang M."/>
            <person name="Ileperuma N."/>
            <person name="Macnee N."/>
            <person name="Campin R."/>
            <person name="Mcatee P."/>
            <person name="Drummond R."/>
            <person name="Espley R."/>
            <person name="Ireland H."/>
            <person name="Wu R."/>
            <person name="Atkinson R."/>
            <person name="Karunairetnam S."/>
            <person name="Bulley S."/>
            <person name="Chunkath S."/>
            <person name="Hanley Z."/>
            <person name="Storey R."/>
            <person name="Thrimawithana A."/>
            <person name="Thomson S."/>
            <person name="David C."/>
            <person name="Testolin R."/>
        </authorList>
    </citation>
    <scope>NUCLEOTIDE SEQUENCE [LARGE SCALE GENOMIC DNA]</scope>
    <source>
        <strain evidence="5">cv. Red5</strain>
        <tissue evidence="4">Young leaf</tissue>
    </source>
</reference>
<comment type="caution">
    <text evidence="4">The sequence shown here is derived from an EMBL/GenBank/DDBJ whole genome shotgun (WGS) entry which is preliminary data.</text>
</comment>
<dbReference type="AlphaFoldDB" id="A0A2R6RKZ9"/>